<dbReference type="InterPro" id="IPR036188">
    <property type="entry name" value="FAD/NAD-bd_sf"/>
</dbReference>
<evidence type="ECO:0000256" key="4">
    <source>
        <dbReference type="ARBA" id="ARBA00023002"/>
    </source>
</evidence>
<dbReference type="PRINTS" id="PR00420">
    <property type="entry name" value="RNGMNOXGNASE"/>
</dbReference>
<evidence type="ECO:0000256" key="2">
    <source>
        <dbReference type="ARBA" id="ARBA00022630"/>
    </source>
</evidence>
<dbReference type="PANTHER" id="PTHR13789:SF236">
    <property type="entry name" value="MONOOXYGENASE, PUTATIVE (AFU_ORTHOLOGUE AFUA_6G12060)-RELATED"/>
    <property type="match status" value="1"/>
</dbReference>
<sequence length="470" mass="51860">MAEKFEHEPMNRYPESGLSLLIVGGGIAGLAFAIEAYRKGHSVRVIERRPSFDDFGRVMSVNTDVSTTGDLIAIQTPALHTPKQWPGFMDRLRASSFTPRTVIKKYDGSLVGTFPLGTPDDPTLVFNRFEFHNILEGYARSLNIPIEFSLNAVAYFESDEKGGVELSDGSKLEADIVVAADGVGSKSWKLILGEKNEPVSSGYALYRVSFPLGPEMENPIIAKEFEGYEDRVSVHVGPDEHVVIGKSKKEICWVLTHKDDGSADEEWTKTACSDKAVELVKGWTPFLTELINATPGHVVTDWKLMWRNPQSTWASPMSRAVQIGDSAHSFLPTSGSGATMALEDAYSLASCLQLSGKQAALLGVRVHNHLRFERVACAQKTGFRRREAFHKTDWEAVAKNPDILGKAVLNHDPEKYAYENYGNCVNLLVAGTPFKNTNGVPGYEYKPWTVQELLEASECGVPIVDEGDWT</sequence>
<keyword evidence="4" id="KW-0560">Oxidoreductase</keyword>
<dbReference type="InterPro" id="IPR050493">
    <property type="entry name" value="FAD-dep_Monooxygenase_BioMet"/>
</dbReference>
<keyword evidence="3" id="KW-0274">FAD</keyword>
<evidence type="ECO:0000256" key="5">
    <source>
        <dbReference type="ARBA" id="ARBA00023033"/>
    </source>
</evidence>
<feature type="domain" description="FAD-binding" evidence="6">
    <location>
        <begin position="20"/>
        <end position="353"/>
    </location>
</feature>
<dbReference type="Pfam" id="PF01494">
    <property type="entry name" value="FAD_binding_3"/>
    <property type="match status" value="1"/>
</dbReference>
<dbReference type="GO" id="GO:0071949">
    <property type="term" value="F:FAD binding"/>
    <property type="evidence" value="ECO:0007669"/>
    <property type="project" value="InterPro"/>
</dbReference>
<dbReference type="SUPFAM" id="SSF51905">
    <property type="entry name" value="FAD/NAD(P)-binding domain"/>
    <property type="match status" value="1"/>
</dbReference>
<keyword evidence="5" id="KW-0503">Monooxygenase</keyword>
<dbReference type="SUPFAM" id="SSF54373">
    <property type="entry name" value="FAD-linked reductases, C-terminal domain"/>
    <property type="match status" value="1"/>
</dbReference>
<reference evidence="7" key="1">
    <citation type="submission" date="2015-01" db="EMBL/GenBank/DDBJ databases">
        <authorList>
            <person name="Durling Mikael"/>
        </authorList>
    </citation>
    <scope>NUCLEOTIDE SEQUENCE</scope>
</reference>
<evidence type="ECO:0000256" key="3">
    <source>
        <dbReference type="ARBA" id="ARBA00022827"/>
    </source>
</evidence>
<dbReference type="InterPro" id="IPR002938">
    <property type="entry name" value="FAD-bd"/>
</dbReference>
<dbReference type="AlphaFoldDB" id="A0A0B7KCR0"/>
<name>A0A0B7KCR0_BIOOC</name>
<dbReference type="GO" id="GO:0004497">
    <property type="term" value="F:monooxygenase activity"/>
    <property type="evidence" value="ECO:0007669"/>
    <property type="project" value="UniProtKB-KW"/>
</dbReference>
<evidence type="ECO:0000256" key="1">
    <source>
        <dbReference type="ARBA" id="ARBA00007992"/>
    </source>
</evidence>
<gene>
    <name evidence="7" type="ORF">BN869_000011376_1</name>
</gene>
<dbReference type="EMBL" id="CDPU01000051">
    <property type="protein sequence ID" value="CEO55318.1"/>
    <property type="molecule type" value="Genomic_DNA"/>
</dbReference>
<organism evidence="7">
    <name type="scientific">Bionectria ochroleuca</name>
    <name type="common">Gliocladium roseum</name>
    <dbReference type="NCBI Taxonomy" id="29856"/>
    <lineage>
        <taxon>Eukaryota</taxon>
        <taxon>Fungi</taxon>
        <taxon>Dikarya</taxon>
        <taxon>Ascomycota</taxon>
        <taxon>Pezizomycotina</taxon>
        <taxon>Sordariomycetes</taxon>
        <taxon>Hypocreomycetidae</taxon>
        <taxon>Hypocreales</taxon>
        <taxon>Bionectriaceae</taxon>
        <taxon>Clonostachys</taxon>
    </lineage>
</organism>
<dbReference type="PANTHER" id="PTHR13789">
    <property type="entry name" value="MONOOXYGENASE"/>
    <property type="match status" value="1"/>
</dbReference>
<proteinExistence type="inferred from homology"/>
<keyword evidence="2" id="KW-0285">Flavoprotein</keyword>
<evidence type="ECO:0000313" key="7">
    <source>
        <dbReference type="EMBL" id="CEO55318.1"/>
    </source>
</evidence>
<protein>
    <recommendedName>
        <fullName evidence="6">FAD-binding domain-containing protein</fullName>
    </recommendedName>
</protein>
<dbReference type="Gene3D" id="3.50.50.60">
    <property type="entry name" value="FAD/NAD(P)-binding domain"/>
    <property type="match status" value="1"/>
</dbReference>
<evidence type="ECO:0000259" key="6">
    <source>
        <dbReference type="Pfam" id="PF01494"/>
    </source>
</evidence>
<comment type="similarity">
    <text evidence="1">Belongs to the paxM FAD-dependent monooxygenase family.</text>
</comment>
<accession>A0A0B7KCR0</accession>